<evidence type="ECO:0000313" key="2">
    <source>
        <dbReference type="Proteomes" id="UP000199727"/>
    </source>
</evidence>
<comment type="caution">
    <text evidence="1">The sequence shown here is derived from an EMBL/GenBank/DDBJ whole genome shotgun (WGS) entry which is preliminary data.</text>
</comment>
<dbReference type="AlphaFoldDB" id="A0A854QCC7"/>
<sequence>MSKVPNKPPKIEPSHVYLQISHSPSQIPSTSMENPPWQLKYVGQVGELEGEGIFEVVQLDGQPVRRDQGLWTQKEKVLLEKVKNAAGVNSVKVLPEVRQRSKREEF</sequence>
<evidence type="ECO:0000313" key="1">
    <source>
        <dbReference type="EMBL" id="OXG15931.1"/>
    </source>
</evidence>
<accession>A0A854QCC7</accession>
<dbReference type="EMBL" id="AMKT01000069">
    <property type="protein sequence ID" value="OXG15931.1"/>
    <property type="molecule type" value="Genomic_DNA"/>
</dbReference>
<protein>
    <submittedName>
        <fullName evidence="1">Uncharacterized protein</fullName>
    </submittedName>
</protein>
<organism evidence="1 2">
    <name type="scientific">Cryptococcus neoformans Tu259-1</name>
    <dbReference type="NCBI Taxonomy" id="1230072"/>
    <lineage>
        <taxon>Eukaryota</taxon>
        <taxon>Fungi</taxon>
        <taxon>Dikarya</taxon>
        <taxon>Basidiomycota</taxon>
        <taxon>Agaricomycotina</taxon>
        <taxon>Tremellomycetes</taxon>
        <taxon>Tremellales</taxon>
        <taxon>Cryptococcaceae</taxon>
        <taxon>Cryptococcus</taxon>
        <taxon>Cryptococcus neoformans species complex</taxon>
    </lineage>
</organism>
<gene>
    <name evidence="1" type="ORF">C361_05376</name>
</gene>
<dbReference type="OrthoDB" id="2585179at2759"/>
<reference evidence="1 2" key="1">
    <citation type="submission" date="2017-06" db="EMBL/GenBank/DDBJ databases">
        <title>Global population genomics of the pathogenic fungus Cryptococcus neoformans var. grubii.</title>
        <authorList>
            <person name="Cuomo C."/>
            <person name="Litvintseva A."/>
            <person name="Chen Y."/>
            <person name="Young S."/>
            <person name="Zeng Q."/>
            <person name="Chapman S."/>
            <person name="Gujja S."/>
            <person name="Saif S."/>
            <person name="Birren B."/>
        </authorList>
    </citation>
    <scope>NUCLEOTIDE SEQUENCE [LARGE SCALE GENOMIC DNA]</scope>
    <source>
        <strain evidence="1 2">Tu259-1</strain>
    </source>
</reference>
<proteinExistence type="predicted"/>
<dbReference type="Proteomes" id="UP000199727">
    <property type="component" value="Unassembled WGS sequence"/>
</dbReference>
<name>A0A854QCC7_CRYNE</name>